<feature type="transmembrane region" description="Helical" evidence="7">
    <location>
        <begin position="119"/>
        <end position="136"/>
    </location>
</feature>
<dbReference type="Pfam" id="PF01545">
    <property type="entry name" value="Cation_efflux"/>
    <property type="match status" value="1"/>
</dbReference>
<comment type="caution">
    <text evidence="10">The sequence shown here is derived from an EMBL/GenBank/DDBJ whole genome shotgun (WGS) entry which is preliminary data.</text>
</comment>
<evidence type="ECO:0000256" key="3">
    <source>
        <dbReference type="ARBA" id="ARBA00022448"/>
    </source>
</evidence>
<dbReference type="RefSeq" id="WP_167084765.1">
    <property type="nucleotide sequence ID" value="NZ_BAAADC010000001.1"/>
</dbReference>
<feature type="domain" description="Cation efflux protein cytoplasmic" evidence="9">
    <location>
        <begin position="220"/>
        <end position="286"/>
    </location>
</feature>
<accession>A0A846N477</accession>
<feature type="transmembrane region" description="Helical" evidence="7">
    <location>
        <begin position="85"/>
        <end position="104"/>
    </location>
</feature>
<evidence type="ECO:0000259" key="8">
    <source>
        <dbReference type="Pfam" id="PF01545"/>
    </source>
</evidence>
<reference evidence="10 11" key="1">
    <citation type="submission" date="2020-03" db="EMBL/GenBank/DDBJ databases">
        <title>Genomic Encyclopedia of Type Strains, Phase IV (KMG-IV): sequencing the most valuable type-strain genomes for metagenomic binning, comparative biology and taxonomic classification.</title>
        <authorList>
            <person name="Goeker M."/>
        </authorList>
    </citation>
    <scope>NUCLEOTIDE SEQUENCE [LARGE SCALE GENOMIC DNA]</scope>
    <source>
        <strain evidence="10 11">DSM 19867</strain>
    </source>
</reference>
<comment type="subcellular location">
    <subcellularLocation>
        <location evidence="1">Membrane</location>
        <topology evidence="1">Multi-pass membrane protein</topology>
    </subcellularLocation>
</comment>
<keyword evidence="11" id="KW-1185">Reference proteome</keyword>
<feature type="domain" description="Cation efflux protein cytoplasmic" evidence="9">
    <location>
        <begin position="307"/>
        <end position="370"/>
    </location>
</feature>
<evidence type="ECO:0000256" key="1">
    <source>
        <dbReference type="ARBA" id="ARBA00004141"/>
    </source>
</evidence>
<evidence type="ECO:0000256" key="2">
    <source>
        <dbReference type="ARBA" id="ARBA00008114"/>
    </source>
</evidence>
<evidence type="ECO:0000313" key="11">
    <source>
        <dbReference type="Proteomes" id="UP000570514"/>
    </source>
</evidence>
<proteinExistence type="inferred from homology"/>
<protein>
    <submittedName>
        <fullName evidence="10">Cation diffusion facilitator family transporter</fullName>
    </submittedName>
</protein>
<dbReference type="Proteomes" id="UP000570514">
    <property type="component" value="Unassembled WGS sequence"/>
</dbReference>
<dbReference type="SUPFAM" id="SSF160240">
    <property type="entry name" value="Cation efflux protein cytoplasmic domain-like"/>
    <property type="match status" value="3"/>
</dbReference>
<dbReference type="Gene3D" id="3.30.70.1350">
    <property type="entry name" value="Cation efflux protein, cytoplasmic domain"/>
    <property type="match status" value="3"/>
</dbReference>
<keyword evidence="6 7" id="KW-0472">Membrane</keyword>
<dbReference type="InterPro" id="IPR050291">
    <property type="entry name" value="CDF_Transporter"/>
</dbReference>
<feature type="domain" description="Cation efflux protein transmembrane" evidence="8">
    <location>
        <begin position="21"/>
        <end position="212"/>
    </location>
</feature>
<dbReference type="EMBL" id="JAASRM010000001">
    <property type="protein sequence ID" value="NIK90319.1"/>
    <property type="molecule type" value="Genomic_DNA"/>
</dbReference>
<feature type="transmembrane region" description="Helical" evidence="7">
    <location>
        <begin position="21"/>
        <end position="42"/>
    </location>
</feature>
<sequence length="464" mass="49953">MSASHSPDAAMKEKTSVALSSMAASLLMTIGKFVVGIMTGSLGLLSEALHSLLDFGATVLTFLAVRVSDKPADDEHHYGHGKMEAVAALAETALLFLTSAWIIYEAAHRLLTRNFTVEATWASFGVVIASIVIDISRARALMRTAKKTGSMALEADALHFSSDVLSSCVVLVGLGFVALGWPLGDPIAAIGVSIFVCRAGWKLGKRTFDALVDAAPEGAAEAIRQKVRTIAGVVEVKRVRIRPAGSVHFVDVEVAIGRGLTQTKVSELREEIEAAVRAVLSNAETTLTTLPLALNNETIYQRAVIIAANHGAHVHHVSAHHVEGKLSVSFDLEVNGRLKLSEAHQIATALETEMRHEFGAGTEVESHIEPMEDHALSGTSVEPAQVSEITAVLQRLAAENGCLSEVHNVRVRRIGRGLIVIFHCRTAPERTVEDIHGIVDELERRLRQSVPGIWRIVAHAEPLR</sequence>
<feature type="domain" description="Cation efflux protein cytoplasmic" evidence="9">
    <location>
        <begin position="403"/>
        <end position="462"/>
    </location>
</feature>
<evidence type="ECO:0000256" key="7">
    <source>
        <dbReference type="SAM" id="Phobius"/>
    </source>
</evidence>
<dbReference type="PANTHER" id="PTHR43840:SF15">
    <property type="entry name" value="MITOCHONDRIAL METAL TRANSPORTER 1-RELATED"/>
    <property type="match status" value="1"/>
</dbReference>
<dbReference type="Gene3D" id="1.20.1510.10">
    <property type="entry name" value="Cation efflux protein transmembrane domain"/>
    <property type="match status" value="1"/>
</dbReference>
<dbReference type="InterPro" id="IPR058533">
    <property type="entry name" value="Cation_efflux_TM"/>
</dbReference>
<dbReference type="InterPro" id="IPR036837">
    <property type="entry name" value="Cation_efflux_CTD_sf"/>
</dbReference>
<name>A0A846N477_9PROT</name>
<dbReference type="Pfam" id="PF16916">
    <property type="entry name" value="ZT_dimer"/>
    <property type="match status" value="3"/>
</dbReference>
<dbReference type="InterPro" id="IPR027469">
    <property type="entry name" value="Cation_efflux_TMD_sf"/>
</dbReference>
<feature type="transmembrane region" description="Helical" evidence="7">
    <location>
        <begin position="48"/>
        <end position="65"/>
    </location>
</feature>
<dbReference type="GO" id="GO:0016020">
    <property type="term" value="C:membrane"/>
    <property type="evidence" value="ECO:0007669"/>
    <property type="project" value="UniProtKB-SubCell"/>
</dbReference>
<dbReference type="GO" id="GO:0008324">
    <property type="term" value="F:monoatomic cation transmembrane transporter activity"/>
    <property type="evidence" value="ECO:0007669"/>
    <property type="project" value="InterPro"/>
</dbReference>
<dbReference type="PANTHER" id="PTHR43840">
    <property type="entry name" value="MITOCHONDRIAL METAL TRANSPORTER 1-RELATED"/>
    <property type="match status" value="1"/>
</dbReference>
<dbReference type="SUPFAM" id="SSF161111">
    <property type="entry name" value="Cation efflux protein transmembrane domain-like"/>
    <property type="match status" value="1"/>
</dbReference>
<gene>
    <name evidence="10" type="ORF">FHS83_003637</name>
</gene>
<evidence type="ECO:0000256" key="6">
    <source>
        <dbReference type="ARBA" id="ARBA00023136"/>
    </source>
</evidence>
<evidence type="ECO:0000256" key="5">
    <source>
        <dbReference type="ARBA" id="ARBA00022989"/>
    </source>
</evidence>
<evidence type="ECO:0000259" key="9">
    <source>
        <dbReference type="Pfam" id="PF16916"/>
    </source>
</evidence>
<dbReference type="FunFam" id="1.20.1510.10:FF:000006">
    <property type="entry name" value="Divalent cation efflux transporter"/>
    <property type="match status" value="1"/>
</dbReference>
<keyword evidence="4 7" id="KW-0812">Transmembrane</keyword>
<comment type="similarity">
    <text evidence="2">Belongs to the cation diffusion facilitator (CDF) transporter (TC 2.A.4) family.</text>
</comment>
<evidence type="ECO:0000313" key="10">
    <source>
        <dbReference type="EMBL" id="NIK90319.1"/>
    </source>
</evidence>
<feature type="transmembrane region" description="Helical" evidence="7">
    <location>
        <begin position="157"/>
        <end position="177"/>
    </location>
</feature>
<keyword evidence="5 7" id="KW-1133">Transmembrane helix</keyword>
<dbReference type="InterPro" id="IPR027470">
    <property type="entry name" value="Cation_efflux_CTD"/>
</dbReference>
<dbReference type="NCBIfam" id="TIGR01297">
    <property type="entry name" value="CDF"/>
    <property type="match status" value="1"/>
</dbReference>
<keyword evidence="3" id="KW-0813">Transport</keyword>
<dbReference type="InterPro" id="IPR002524">
    <property type="entry name" value="Cation_efflux"/>
</dbReference>
<organism evidence="10 11">
    <name type="scientific">Rhizomicrobium palustre</name>
    <dbReference type="NCBI Taxonomy" id="189966"/>
    <lineage>
        <taxon>Bacteria</taxon>
        <taxon>Pseudomonadati</taxon>
        <taxon>Pseudomonadota</taxon>
        <taxon>Alphaproteobacteria</taxon>
        <taxon>Micropepsales</taxon>
        <taxon>Micropepsaceae</taxon>
        <taxon>Rhizomicrobium</taxon>
    </lineage>
</organism>
<dbReference type="AlphaFoldDB" id="A0A846N477"/>
<evidence type="ECO:0000256" key="4">
    <source>
        <dbReference type="ARBA" id="ARBA00022692"/>
    </source>
</evidence>